<dbReference type="SUPFAM" id="SSF53686">
    <property type="entry name" value="Tryptophan synthase beta subunit-like PLP-dependent enzymes"/>
    <property type="match status" value="1"/>
</dbReference>
<dbReference type="InterPro" id="IPR050823">
    <property type="entry name" value="Plant_Ser_Thr_Prot_Kinase"/>
</dbReference>
<name>A0A3L6DBR9_MAIZE</name>
<keyword evidence="17 23" id="KW-0067">ATP-binding</keyword>
<keyword evidence="15 23" id="KW-0547">Nucleotide-binding</keyword>
<dbReference type="ExpressionAtlas" id="A0A3L6DBR9">
    <property type="expression patterns" value="baseline and differential"/>
</dbReference>
<dbReference type="Gene3D" id="3.40.50.1100">
    <property type="match status" value="2"/>
</dbReference>
<dbReference type="GO" id="GO:0004345">
    <property type="term" value="F:glucose-6-phosphate dehydrogenase activity"/>
    <property type="evidence" value="ECO:0007669"/>
    <property type="project" value="InterPro"/>
</dbReference>
<keyword evidence="20" id="KW-0324">Glycolysis</keyword>
<dbReference type="UniPathway" id="UPA00109">
    <property type="reaction ID" value="UER00187"/>
</dbReference>
<feature type="domain" description="Protein kinase" evidence="25">
    <location>
        <begin position="80"/>
        <end position="509"/>
    </location>
</feature>
<evidence type="ECO:0000313" key="26">
    <source>
        <dbReference type="EMBL" id="PWZ05527.1"/>
    </source>
</evidence>
<evidence type="ECO:0000256" key="22">
    <source>
        <dbReference type="ARBA" id="ARBA00049144"/>
    </source>
</evidence>
<evidence type="ECO:0000256" key="12">
    <source>
        <dbReference type="ARBA" id="ARBA00022679"/>
    </source>
</evidence>
<keyword evidence="14" id="KW-0791">Threonine biosynthesis</keyword>
<keyword evidence="18" id="KW-0663">Pyridoxal phosphate</keyword>
<evidence type="ECO:0000256" key="15">
    <source>
        <dbReference type="ARBA" id="ARBA00022741"/>
    </source>
</evidence>
<dbReference type="InterPro" id="IPR000719">
    <property type="entry name" value="Prot_kinase_dom"/>
</dbReference>
<dbReference type="SMART" id="SM00219">
    <property type="entry name" value="TyrKc"/>
    <property type="match status" value="1"/>
</dbReference>
<evidence type="ECO:0000259" key="25">
    <source>
        <dbReference type="PROSITE" id="PS50011"/>
    </source>
</evidence>
<dbReference type="PANTHER" id="PTHR45621">
    <property type="entry name" value="OS01G0588500 PROTEIN-RELATED"/>
    <property type="match status" value="1"/>
</dbReference>
<evidence type="ECO:0000256" key="24">
    <source>
        <dbReference type="SAM" id="MobiDB-lite"/>
    </source>
</evidence>
<dbReference type="SUPFAM" id="SSF51604">
    <property type="entry name" value="Enolase C-terminal domain-like"/>
    <property type="match status" value="1"/>
</dbReference>
<dbReference type="AlphaFoldDB" id="A0A3L6DBR9"/>
<dbReference type="FunFam" id="3.40.50.1100:FF:000039">
    <property type="entry name" value="Threonine synthase, chloroplastic"/>
    <property type="match status" value="1"/>
</dbReference>
<dbReference type="InterPro" id="IPR036849">
    <property type="entry name" value="Enolase-like_C_sf"/>
</dbReference>
<evidence type="ECO:0000256" key="11">
    <source>
        <dbReference type="ARBA" id="ARBA00022640"/>
    </source>
</evidence>
<dbReference type="InterPro" id="IPR020810">
    <property type="entry name" value="Enolase_C"/>
</dbReference>
<gene>
    <name evidence="26" type="primary">TS1_3</name>
    <name evidence="26" type="ORF">Zm00014a_011223</name>
</gene>
<comment type="subunit">
    <text evidence="8">Homodimer.</text>
</comment>
<dbReference type="InterPro" id="IPR000634">
    <property type="entry name" value="Ser/Thr_deHydtase_PyrdxlP-BS"/>
</dbReference>
<protein>
    <submittedName>
        <fullName evidence="26">Threonine synthase 1, chloroplastic</fullName>
    </submittedName>
</protein>
<keyword evidence="11" id="KW-0934">Plastid</keyword>
<dbReference type="GO" id="GO:0004795">
    <property type="term" value="F:threonine synthase activity"/>
    <property type="evidence" value="ECO:0007669"/>
    <property type="project" value="UniProtKB-EC"/>
</dbReference>
<dbReference type="GO" id="GO:0050661">
    <property type="term" value="F:NADP binding"/>
    <property type="evidence" value="ECO:0007669"/>
    <property type="project" value="InterPro"/>
</dbReference>
<evidence type="ECO:0000256" key="8">
    <source>
        <dbReference type="ARBA" id="ARBA00011738"/>
    </source>
</evidence>
<dbReference type="SUPFAM" id="SSF55347">
    <property type="entry name" value="Glyceraldehyde-3-phosphate dehydrogenase-like, C-terminal domain"/>
    <property type="match status" value="1"/>
</dbReference>
<dbReference type="SUPFAM" id="SSF56112">
    <property type="entry name" value="Protein kinase-like (PK-like)"/>
    <property type="match status" value="1"/>
</dbReference>
<evidence type="ECO:0000313" key="27">
    <source>
        <dbReference type="Proteomes" id="UP000251960"/>
    </source>
</evidence>
<dbReference type="InterPro" id="IPR036052">
    <property type="entry name" value="TrpB-like_PALP_sf"/>
</dbReference>
<dbReference type="GO" id="GO:0006006">
    <property type="term" value="P:glucose metabolic process"/>
    <property type="evidence" value="ECO:0007669"/>
    <property type="project" value="InterPro"/>
</dbReference>
<comment type="cofactor">
    <cofactor evidence="1">
        <name>pyridoxal 5'-phosphate</name>
        <dbReference type="ChEBI" id="CHEBI:597326"/>
    </cofactor>
</comment>
<accession>A0A3L6DBR9</accession>
<evidence type="ECO:0000256" key="19">
    <source>
        <dbReference type="ARBA" id="ARBA00022946"/>
    </source>
</evidence>
<dbReference type="Pfam" id="PF07714">
    <property type="entry name" value="PK_Tyr_Ser-Thr"/>
    <property type="match status" value="1"/>
</dbReference>
<dbReference type="GO" id="GO:0005524">
    <property type="term" value="F:ATP binding"/>
    <property type="evidence" value="ECO:0007669"/>
    <property type="project" value="UniProtKB-UniRule"/>
</dbReference>
<dbReference type="InterPro" id="IPR017441">
    <property type="entry name" value="Protein_kinase_ATP_BS"/>
</dbReference>
<dbReference type="GO" id="GO:0004713">
    <property type="term" value="F:protein tyrosine kinase activity"/>
    <property type="evidence" value="ECO:0007669"/>
    <property type="project" value="InterPro"/>
</dbReference>
<keyword evidence="10" id="KW-0028">Amino-acid biosynthesis</keyword>
<comment type="caution">
    <text evidence="26">The sequence shown here is derived from an EMBL/GenBank/DDBJ whole genome shotgun (WGS) entry which is preliminary data.</text>
</comment>
<evidence type="ECO:0000256" key="1">
    <source>
        <dbReference type="ARBA" id="ARBA00001933"/>
    </source>
</evidence>
<keyword evidence="16" id="KW-0418">Kinase</keyword>
<comment type="subcellular location">
    <subcellularLocation>
        <location evidence="3">Plastid</location>
        <location evidence="3">Chloroplast</location>
    </subcellularLocation>
</comment>
<keyword evidence="19" id="KW-0809">Transit peptide</keyword>
<comment type="pathway">
    <text evidence="4">Amino-acid biosynthesis; L-threonine biosynthesis; L-threonine from L-aspartate: step 5/5.</text>
</comment>
<dbReference type="PROSITE" id="PS00165">
    <property type="entry name" value="DEHYDRATASE_SER_THR"/>
    <property type="match status" value="1"/>
</dbReference>
<evidence type="ECO:0000256" key="9">
    <source>
        <dbReference type="ARBA" id="ARBA00022528"/>
    </source>
</evidence>
<dbReference type="GO" id="GO:0009088">
    <property type="term" value="P:threonine biosynthetic process"/>
    <property type="evidence" value="ECO:0007669"/>
    <property type="project" value="UniProtKB-KW"/>
</dbReference>
<proteinExistence type="inferred from homology"/>
<dbReference type="GO" id="GO:0030170">
    <property type="term" value="F:pyridoxal phosphate binding"/>
    <property type="evidence" value="ECO:0007669"/>
    <property type="project" value="InterPro"/>
</dbReference>
<feature type="compositionally biased region" description="Polar residues" evidence="24">
    <location>
        <begin position="16"/>
        <end position="41"/>
    </location>
</feature>
<evidence type="ECO:0000256" key="10">
    <source>
        <dbReference type="ARBA" id="ARBA00022605"/>
    </source>
</evidence>
<evidence type="ECO:0000256" key="14">
    <source>
        <dbReference type="ARBA" id="ARBA00022697"/>
    </source>
</evidence>
<dbReference type="InterPro" id="IPR020635">
    <property type="entry name" value="Tyr_kinase_cat_dom"/>
</dbReference>
<dbReference type="Pfam" id="PF00113">
    <property type="entry name" value="Enolase_C"/>
    <property type="match status" value="1"/>
</dbReference>
<feature type="region of interest" description="Disordered" evidence="24">
    <location>
        <begin position="16"/>
        <end position="56"/>
    </location>
</feature>
<evidence type="ECO:0000256" key="20">
    <source>
        <dbReference type="ARBA" id="ARBA00023152"/>
    </source>
</evidence>
<dbReference type="Gene3D" id="3.30.200.20">
    <property type="entry name" value="Phosphorylase Kinase, domain 1"/>
    <property type="match status" value="1"/>
</dbReference>
<dbReference type="CDD" id="cd01563">
    <property type="entry name" value="Thr-synth_1"/>
    <property type="match status" value="1"/>
</dbReference>
<reference evidence="26 27" key="1">
    <citation type="journal article" date="2018" name="Nat. Genet.">
        <title>Extensive intraspecific gene order and gene structural variations between Mo17 and other maize genomes.</title>
        <authorList>
            <person name="Sun S."/>
            <person name="Zhou Y."/>
            <person name="Chen J."/>
            <person name="Shi J."/>
            <person name="Zhao H."/>
            <person name="Zhao H."/>
            <person name="Song W."/>
            <person name="Zhang M."/>
            <person name="Cui Y."/>
            <person name="Dong X."/>
            <person name="Liu H."/>
            <person name="Ma X."/>
            <person name="Jiao Y."/>
            <person name="Wang B."/>
            <person name="Wei X."/>
            <person name="Stein J.C."/>
            <person name="Glaubitz J.C."/>
            <person name="Lu F."/>
            <person name="Yu G."/>
            <person name="Liang C."/>
            <person name="Fengler K."/>
            <person name="Li B."/>
            <person name="Rafalski A."/>
            <person name="Schnable P.S."/>
            <person name="Ware D.H."/>
            <person name="Buckler E.S."/>
            <person name="Lai J."/>
        </authorList>
    </citation>
    <scope>NUCLEOTIDE SEQUENCE [LARGE SCALE GENOMIC DNA]</scope>
    <source>
        <strain evidence="27">cv. Missouri 17</strain>
        <tissue evidence="26">Seedling</tissue>
    </source>
</reference>
<evidence type="ECO:0000256" key="16">
    <source>
        <dbReference type="ARBA" id="ARBA00022777"/>
    </source>
</evidence>
<dbReference type="FunFam" id="3.40.50.1100:FF:000030">
    <property type="entry name" value="Threonine synthase 1, chloroplastic"/>
    <property type="match status" value="1"/>
</dbReference>
<dbReference type="Pfam" id="PF00291">
    <property type="entry name" value="PALP"/>
    <property type="match status" value="2"/>
</dbReference>
<keyword evidence="12" id="KW-0808">Transferase</keyword>
<keyword evidence="13" id="KW-0949">S-adenosyl-L-methionine</keyword>
<evidence type="ECO:0000256" key="5">
    <source>
        <dbReference type="ARBA" id="ARBA00005031"/>
    </source>
</evidence>
<dbReference type="InterPro" id="IPR001926">
    <property type="entry name" value="TrpB-like_PALP"/>
</dbReference>
<evidence type="ECO:0000256" key="21">
    <source>
        <dbReference type="ARBA" id="ARBA00023239"/>
    </source>
</evidence>
<dbReference type="GO" id="GO:0009507">
    <property type="term" value="C:chloroplast"/>
    <property type="evidence" value="ECO:0007669"/>
    <property type="project" value="UniProtKB-SubCell"/>
</dbReference>
<evidence type="ECO:0000256" key="7">
    <source>
        <dbReference type="ARBA" id="ARBA00009604"/>
    </source>
</evidence>
<evidence type="ECO:0000256" key="17">
    <source>
        <dbReference type="ARBA" id="ARBA00022840"/>
    </source>
</evidence>
<dbReference type="FunFam" id="3.30.200.20:FF:000228">
    <property type="entry name" value="Serine/threonine-protein kinase BIK1"/>
    <property type="match status" value="1"/>
</dbReference>
<dbReference type="Gene3D" id="3.30.360.10">
    <property type="entry name" value="Dihydrodipicolinate Reductase, domain 2"/>
    <property type="match status" value="1"/>
</dbReference>
<dbReference type="EMBL" id="NCVQ01000010">
    <property type="protein sequence ID" value="PWZ05527.1"/>
    <property type="molecule type" value="Genomic_DNA"/>
</dbReference>
<organism evidence="26 27">
    <name type="scientific">Zea mays</name>
    <name type="common">Maize</name>
    <dbReference type="NCBI Taxonomy" id="4577"/>
    <lineage>
        <taxon>Eukaryota</taxon>
        <taxon>Viridiplantae</taxon>
        <taxon>Streptophyta</taxon>
        <taxon>Embryophyta</taxon>
        <taxon>Tracheophyta</taxon>
        <taxon>Spermatophyta</taxon>
        <taxon>Magnoliopsida</taxon>
        <taxon>Liliopsida</taxon>
        <taxon>Poales</taxon>
        <taxon>Poaceae</taxon>
        <taxon>PACMAD clade</taxon>
        <taxon>Panicoideae</taxon>
        <taxon>Andropogonodae</taxon>
        <taxon>Andropogoneae</taxon>
        <taxon>Tripsacinae</taxon>
        <taxon>Zea</taxon>
    </lineage>
</organism>
<comment type="similarity">
    <text evidence="7">Belongs to the enolase family.</text>
</comment>
<comment type="function">
    <text evidence="2">Catalyzes the gamma-elimination of phosphate from L-phosphohomoserine and the beta-addition of water to produce L-threonine.</text>
</comment>
<comment type="similarity">
    <text evidence="6">Belongs to the threonine synthase family.</text>
</comment>
<sequence length="726" mass="79857">MRIFPLLLVERSDPSKMTSKTSLSSVPSTIKSNSSRSTLTLPSMRDRNELPTPRTEGEILSSSNLKAFTFNDLKNATKNFRPDSLLGEGGFGHVYKGWIDEHTLAPSRPGSGMVVAVKKLKPEGFQGHKEWLTEVDYLGQLHHKNLVKLIGYCSDGDNRLLENKEGLELLKAAIEKAGYTGKVVIGMDVAASEFFGEKDKTYDLNFKEEGYFGNYGIIRDIVHSLILQTIALFAMEPPVSLDGEDIRDEKVKVLRSNSESDMNRVGQSRVAIRDGITMDGGGGVSIPGTFHTATYRTEAARHPAPKQGLSAWYEPFPPAPNGDPNERYSLDEIVYRSSSGGLLDVRHDMEALARFSGAYWRDLFDSRIGRTTWPYGSGVWSKKEFVLPEIEPDHIVSLFEGNSNLFWAERLGRDHLGGMNDLWVKHCGISHTGSFKDLGMTVLVSQVNRLRAPLSRPIAGVGCASTGDTSAALSAYCAAAGIPAIVFLPANRISLEQLIQPIANGATVLSLDTDFDGCMRLIREFDWEVPDWVIVPGGNLRNIYAFYKGFEMCRVLGLVDRVPRLVCAQAANANPLYGYYKSGWAEFQPQVARPTFASAIQIGDPVSVDRAVVALKATDGIVEEATEEELMNAMSLADRTGMFACPYTGVALAALFKLRDQRVIGTNDRTVVVSTAHGLKFSQSKIDYHDSKIEDMACKYSNPPVSVKADFGAVMDVLKKRLKGKL</sequence>
<evidence type="ECO:0000256" key="3">
    <source>
        <dbReference type="ARBA" id="ARBA00004229"/>
    </source>
</evidence>
<dbReference type="PROSITE" id="PS50011">
    <property type="entry name" value="PROTEIN_KINASE_DOM"/>
    <property type="match status" value="1"/>
</dbReference>
<dbReference type="Proteomes" id="UP000251960">
    <property type="component" value="Chromosome 9"/>
</dbReference>
<evidence type="ECO:0000256" key="2">
    <source>
        <dbReference type="ARBA" id="ARBA00003648"/>
    </source>
</evidence>
<evidence type="ECO:0000256" key="23">
    <source>
        <dbReference type="PROSITE-ProRule" id="PRU10141"/>
    </source>
</evidence>
<feature type="binding site" evidence="23">
    <location>
        <position position="119"/>
    </location>
    <ligand>
        <name>ATP</name>
        <dbReference type="ChEBI" id="CHEBI:30616"/>
    </ligand>
</feature>
<dbReference type="InterPro" id="IPR001245">
    <property type="entry name" value="Ser-Thr/Tyr_kinase_cat_dom"/>
</dbReference>
<dbReference type="PROSITE" id="PS00107">
    <property type="entry name" value="PROTEIN_KINASE_ATP"/>
    <property type="match status" value="1"/>
</dbReference>
<evidence type="ECO:0000256" key="18">
    <source>
        <dbReference type="ARBA" id="ARBA00022898"/>
    </source>
</evidence>
<keyword evidence="21" id="KW-0456">Lyase</keyword>
<evidence type="ECO:0000256" key="4">
    <source>
        <dbReference type="ARBA" id="ARBA00004979"/>
    </source>
</evidence>
<dbReference type="InterPro" id="IPR011009">
    <property type="entry name" value="Kinase-like_dom_sf"/>
</dbReference>
<dbReference type="GO" id="GO:0006096">
    <property type="term" value="P:glycolytic process"/>
    <property type="evidence" value="ECO:0007669"/>
    <property type="project" value="UniProtKB-UniPathway"/>
</dbReference>
<keyword evidence="9" id="KW-0150">Chloroplast</keyword>
<comment type="pathway">
    <text evidence="5">Carbohydrate degradation; glycolysis; pyruvate from D-glyceraldehyde 3-phosphate: step 4/5.</text>
</comment>
<comment type="catalytic activity">
    <reaction evidence="22">
        <text>O-phospho-L-homoserine + H2O = L-threonine + phosphate</text>
        <dbReference type="Rhea" id="RHEA:10840"/>
        <dbReference type="ChEBI" id="CHEBI:15377"/>
        <dbReference type="ChEBI" id="CHEBI:43474"/>
        <dbReference type="ChEBI" id="CHEBI:57590"/>
        <dbReference type="ChEBI" id="CHEBI:57926"/>
        <dbReference type="EC" id="4.2.3.1"/>
    </reaction>
</comment>
<evidence type="ECO:0000256" key="6">
    <source>
        <dbReference type="ARBA" id="ARBA00005517"/>
    </source>
</evidence>
<evidence type="ECO:0000256" key="13">
    <source>
        <dbReference type="ARBA" id="ARBA00022691"/>
    </source>
</evidence>